<organism evidence="3 4">
    <name type="scientific">Pseudonaja textilis</name>
    <name type="common">Eastern brown snake</name>
    <dbReference type="NCBI Taxonomy" id="8673"/>
    <lineage>
        <taxon>Eukaryota</taxon>
        <taxon>Metazoa</taxon>
        <taxon>Chordata</taxon>
        <taxon>Craniata</taxon>
        <taxon>Vertebrata</taxon>
        <taxon>Euteleostomi</taxon>
        <taxon>Lepidosauria</taxon>
        <taxon>Squamata</taxon>
        <taxon>Bifurcata</taxon>
        <taxon>Unidentata</taxon>
        <taxon>Episquamata</taxon>
        <taxon>Toxicofera</taxon>
        <taxon>Serpentes</taxon>
        <taxon>Colubroidea</taxon>
        <taxon>Elapidae</taxon>
        <taxon>Hydrophiinae</taxon>
        <taxon>Pseudonaja</taxon>
    </lineage>
</organism>
<reference evidence="3" key="2">
    <citation type="submission" date="2025-09" db="UniProtKB">
        <authorList>
            <consortium name="Ensembl"/>
        </authorList>
    </citation>
    <scope>IDENTIFICATION</scope>
</reference>
<keyword evidence="4" id="KW-1185">Reference proteome</keyword>
<feature type="transmembrane region" description="Helical" evidence="2">
    <location>
        <begin position="54"/>
        <end position="76"/>
    </location>
</feature>
<dbReference type="Pfam" id="PF16311">
    <property type="entry name" value="TMEM100"/>
    <property type="match status" value="1"/>
</dbReference>
<dbReference type="OMA" id="KRCESRT"/>
<reference evidence="3" key="1">
    <citation type="submission" date="2025-08" db="UniProtKB">
        <authorList>
            <consortium name="Ensembl"/>
        </authorList>
    </citation>
    <scope>IDENTIFICATION</scope>
</reference>
<keyword evidence="2" id="KW-1133">Transmembrane helix</keyword>
<evidence type="ECO:0000313" key="3">
    <source>
        <dbReference type="Ensembl" id="ENSPTXP00000017072.1"/>
    </source>
</evidence>
<dbReference type="Ensembl" id="ENSPTXT00000017594.1">
    <property type="protein sequence ID" value="ENSPTXP00000017072.1"/>
    <property type="gene ID" value="ENSPTXG00000011775.1"/>
</dbReference>
<evidence type="ECO:0000256" key="2">
    <source>
        <dbReference type="SAM" id="Phobius"/>
    </source>
</evidence>
<keyword evidence="2" id="KW-0812">Transmembrane</keyword>
<protein>
    <recommendedName>
        <fullName evidence="5">Transmembrane protein 100</fullName>
    </recommendedName>
</protein>
<name>A0A670YZ31_PSETE</name>
<dbReference type="AlphaFoldDB" id="A0A670YZ31"/>
<feature type="region of interest" description="Disordered" evidence="1">
    <location>
        <begin position="14"/>
        <end position="35"/>
    </location>
</feature>
<sequence length="132" mass="14480">MILSWPHPANNMTIKPYPPSHMTTKPHPRTKSQLDPRLISTTTGSIEDSWHNCLLPFEVLASIIGLVTTSVAYAGSFSDTTLTVMGGVLLAVGLLGVTIGCIWQQYKSRKRCGSWTVLTETALFAVMMAMRK</sequence>
<evidence type="ECO:0000256" key="1">
    <source>
        <dbReference type="SAM" id="MobiDB-lite"/>
    </source>
</evidence>
<evidence type="ECO:0000313" key="4">
    <source>
        <dbReference type="Proteomes" id="UP000472273"/>
    </source>
</evidence>
<feature type="transmembrane region" description="Helical" evidence="2">
    <location>
        <begin position="82"/>
        <end position="103"/>
    </location>
</feature>
<dbReference type="GeneTree" id="ENSGT00950000185550"/>
<dbReference type="InterPro" id="IPR032536">
    <property type="entry name" value="TMEM100"/>
</dbReference>
<keyword evidence="2" id="KW-0472">Membrane</keyword>
<accession>A0A670YZ31</accession>
<evidence type="ECO:0008006" key="5">
    <source>
        <dbReference type="Google" id="ProtNLM"/>
    </source>
</evidence>
<dbReference type="Proteomes" id="UP000472273">
    <property type="component" value="Unplaced"/>
</dbReference>
<proteinExistence type="predicted"/>